<proteinExistence type="inferred from homology"/>
<dbReference type="GO" id="GO:0005524">
    <property type="term" value="F:ATP binding"/>
    <property type="evidence" value="ECO:0007669"/>
    <property type="project" value="UniProtKB-KW"/>
</dbReference>
<dbReference type="Gene3D" id="3.30.420.150">
    <property type="entry name" value="Exopolyphosphatase. Domain 2"/>
    <property type="match status" value="1"/>
</dbReference>
<reference evidence="7" key="4">
    <citation type="submission" date="2019-03" db="UniProtKB">
        <authorList>
            <consortium name="EnsemblPlants"/>
        </authorList>
    </citation>
    <scope>IDENTIFICATION</scope>
</reference>
<keyword evidence="4" id="KW-0547">Nucleotide-binding</keyword>
<comment type="similarity">
    <text evidence="1 5">Belongs to the GDA1/CD39 NTPase family.</text>
</comment>
<evidence type="ECO:0000313" key="8">
    <source>
        <dbReference type="Proteomes" id="UP000015105"/>
    </source>
</evidence>
<feature type="chain" id="PRO_5019175168" description="Apyrase" evidence="6">
    <location>
        <begin position="24"/>
        <end position="360"/>
    </location>
</feature>
<dbReference type="GO" id="GO:0009134">
    <property type="term" value="P:nucleoside diphosphate catabolic process"/>
    <property type="evidence" value="ECO:0007669"/>
    <property type="project" value="TreeGrafter"/>
</dbReference>
<keyword evidence="4" id="KW-0067">ATP-binding</keyword>
<organism evidence="7 8">
    <name type="scientific">Aegilops tauschii subsp. strangulata</name>
    <name type="common">Goatgrass</name>
    <dbReference type="NCBI Taxonomy" id="200361"/>
    <lineage>
        <taxon>Eukaryota</taxon>
        <taxon>Viridiplantae</taxon>
        <taxon>Streptophyta</taxon>
        <taxon>Embryophyta</taxon>
        <taxon>Tracheophyta</taxon>
        <taxon>Spermatophyta</taxon>
        <taxon>Magnoliopsida</taxon>
        <taxon>Liliopsida</taxon>
        <taxon>Poales</taxon>
        <taxon>Poaceae</taxon>
        <taxon>BOP clade</taxon>
        <taxon>Pooideae</taxon>
        <taxon>Triticodae</taxon>
        <taxon>Triticeae</taxon>
        <taxon>Triticinae</taxon>
        <taxon>Aegilops</taxon>
    </lineage>
</organism>
<keyword evidence="6" id="KW-0732">Signal</keyword>
<feature type="active site" description="Proton acceptor" evidence="3">
    <location>
        <position position="150"/>
    </location>
</feature>
<dbReference type="PANTHER" id="PTHR11782">
    <property type="entry name" value="ADENOSINE/GUANOSINE DIPHOSPHATASE"/>
    <property type="match status" value="1"/>
</dbReference>
<name>A0A453A943_AEGTS</name>
<reference evidence="8" key="1">
    <citation type="journal article" date="2014" name="Science">
        <title>Ancient hybridizations among the ancestral genomes of bread wheat.</title>
        <authorList>
            <consortium name="International Wheat Genome Sequencing Consortium,"/>
            <person name="Marcussen T."/>
            <person name="Sandve S.R."/>
            <person name="Heier L."/>
            <person name="Spannagl M."/>
            <person name="Pfeifer M."/>
            <person name="Jakobsen K.S."/>
            <person name="Wulff B.B."/>
            <person name="Steuernagel B."/>
            <person name="Mayer K.F."/>
            <person name="Olsen O.A."/>
        </authorList>
    </citation>
    <scope>NUCLEOTIDE SEQUENCE [LARGE SCALE GENOMIC DNA]</scope>
    <source>
        <strain evidence="8">cv. AL8/78</strain>
    </source>
</reference>
<evidence type="ECO:0000256" key="5">
    <source>
        <dbReference type="RuleBase" id="RU003833"/>
    </source>
</evidence>
<evidence type="ECO:0000256" key="3">
    <source>
        <dbReference type="PIRSR" id="PIRSR600407-1"/>
    </source>
</evidence>
<dbReference type="PANTHER" id="PTHR11782:SF82">
    <property type="entry name" value="APYRASE 3-RELATED"/>
    <property type="match status" value="1"/>
</dbReference>
<feature type="binding site" evidence="4">
    <location>
        <begin position="180"/>
        <end position="184"/>
    </location>
    <ligand>
        <name>ATP</name>
        <dbReference type="ChEBI" id="CHEBI:30616"/>
    </ligand>
</feature>
<dbReference type="PROSITE" id="PS01238">
    <property type="entry name" value="GDA1_CD39_NTPASE"/>
    <property type="match status" value="1"/>
</dbReference>
<keyword evidence="8" id="KW-1185">Reference proteome</keyword>
<protein>
    <recommendedName>
        <fullName evidence="9">Apyrase</fullName>
    </recommendedName>
</protein>
<dbReference type="Proteomes" id="UP000015105">
    <property type="component" value="Chromosome 2D"/>
</dbReference>
<evidence type="ECO:0000313" key="7">
    <source>
        <dbReference type="EnsemblPlants" id="AET2Gv20035800.3"/>
    </source>
</evidence>
<reference evidence="7" key="5">
    <citation type="journal article" date="2021" name="G3 (Bethesda)">
        <title>Aegilops tauschii genome assembly Aet v5.0 features greater sequence contiguity and improved annotation.</title>
        <authorList>
            <person name="Wang L."/>
            <person name="Zhu T."/>
            <person name="Rodriguez J.C."/>
            <person name="Deal K.R."/>
            <person name="Dubcovsky J."/>
            <person name="McGuire P.E."/>
            <person name="Lux T."/>
            <person name="Spannagl M."/>
            <person name="Mayer K.F.X."/>
            <person name="Baldrich P."/>
            <person name="Meyers B.C."/>
            <person name="Huo N."/>
            <person name="Gu Y.Q."/>
            <person name="Zhou H."/>
            <person name="Devos K.M."/>
            <person name="Bennetzen J.L."/>
            <person name="Unver T."/>
            <person name="Budak H."/>
            <person name="Gulick P.J."/>
            <person name="Galiba G."/>
            <person name="Kalapos B."/>
            <person name="Nelson D.R."/>
            <person name="Li P."/>
            <person name="You F.M."/>
            <person name="Luo M.C."/>
            <person name="Dvorak J."/>
        </authorList>
    </citation>
    <scope>NUCLEOTIDE SEQUENCE [LARGE SCALE GENOMIC DNA]</scope>
    <source>
        <strain evidence="7">cv. AL8/78</strain>
    </source>
</reference>
<reference evidence="8" key="2">
    <citation type="journal article" date="2017" name="Nat. Plants">
        <title>The Aegilops tauschii genome reveals multiple impacts of transposons.</title>
        <authorList>
            <person name="Zhao G."/>
            <person name="Zou C."/>
            <person name="Li K."/>
            <person name="Wang K."/>
            <person name="Li T."/>
            <person name="Gao L."/>
            <person name="Zhang X."/>
            <person name="Wang H."/>
            <person name="Yang Z."/>
            <person name="Liu X."/>
            <person name="Jiang W."/>
            <person name="Mao L."/>
            <person name="Kong X."/>
            <person name="Jiao Y."/>
            <person name="Jia J."/>
        </authorList>
    </citation>
    <scope>NUCLEOTIDE SEQUENCE [LARGE SCALE GENOMIC DNA]</scope>
    <source>
        <strain evidence="8">cv. AL8/78</strain>
    </source>
</reference>
<evidence type="ECO:0000256" key="6">
    <source>
        <dbReference type="SAM" id="SignalP"/>
    </source>
</evidence>
<dbReference type="EnsemblPlants" id="AET2Gv20035800.3">
    <property type="protein sequence ID" value="AET2Gv20035800.3"/>
    <property type="gene ID" value="AET2Gv20035800"/>
</dbReference>
<dbReference type="Gene3D" id="3.30.420.40">
    <property type="match status" value="1"/>
</dbReference>
<dbReference type="InterPro" id="IPR000407">
    <property type="entry name" value="GDA1_CD39_NTPase"/>
</dbReference>
<evidence type="ECO:0000256" key="4">
    <source>
        <dbReference type="PIRSR" id="PIRSR600407-2"/>
    </source>
</evidence>
<reference evidence="7" key="3">
    <citation type="journal article" date="2017" name="Nature">
        <title>Genome sequence of the progenitor of the wheat D genome Aegilops tauschii.</title>
        <authorList>
            <person name="Luo M.C."/>
            <person name="Gu Y.Q."/>
            <person name="Puiu D."/>
            <person name="Wang H."/>
            <person name="Twardziok S.O."/>
            <person name="Deal K.R."/>
            <person name="Huo N."/>
            <person name="Zhu T."/>
            <person name="Wang L."/>
            <person name="Wang Y."/>
            <person name="McGuire P.E."/>
            <person name="Liu S."/>
            <person name="Long H."/>
            <person name="Ramasamy R.K."/>
            <person name="Rodriguez J.C."/>
            <person name="Van S.L."/>
            <person name="Yuan L."/>
            <person name="Wang Z."/>
            <person name="Xia Z."/>
            <person name="Xiao L."/>
            <person name="Anderson O.D."/>
            <person name="Ouyang S."/>
            <person name="Liang Y."/>
            <person name="Zimin A.V."/>
            <person name="Pertea G."/>
            <person name="Qi P."/>
            <person name="Bennetzen J.L."/>
            <person name="Dai X."/>
            <person name="Dawson M.W."/>
            <person name="Muller H.G."/>
            <person name="Kugler K."/>
            <person name="Rivarola-Duarte L."/>
            <person name="Spannagl M."/>
            <person name="Mayer K.F.X."/>
            <person name="Lu F.H."/>
            <person name="Bevan M.W."/>
            <person name="Leroy P."/>
            <person name="Li P."/>
            <person name="You F.M."/>
            <person name="Sun Q."/>
            <person name="Liu Z."/>
            <person name="Lyons E."/>
            <person name="Wicker T."/>
            <person name="Salzberg S.L."/>
            <person name="Devos K.M."/>
            <person name="Dvorak J."/>
        </authorList>
    </citation>
    <scope>NUCLEOTIDE SEQUENCE [LARGE SCALE GENOMIC DNA]</scope>
    <source>
        <strain evidence="7">cv. AL8/78</strain>
    </source>
</reference>
<dbReference type="Pfam" id="PF01150">
    <property type="entry name" value="GDA1_CD39"/>
    <property type="match status" value="1"/>
</dbReference>
<evidence type="ECO:0000256" key="2">
    <source>
        <dbReference type="ARBA" id="ARBA00022801"/>
    </source>
</evidence>
<keyword evidence="2 5" id="KW-0378">Hydrolase</keyword>
<dbReference type="GO" id="GO:0017110">
    <property type="term" value="F:nucleoside diphosphate phosphatase activity"/>
    <property type="evidence" value="ECO:0007669"/>
    <property type="project" value="TreeGrafter"/>
</dbReference>
<accession>A0A453A943</accession>
<evidence type="ECO:0000256" key="1">
    <source>
        <dbReference type="ARBA" id="ARBA00009283"/>
    </source>
</evidence>
<sequence>MAHALGIHSLLLLLLLLASSAASTDIVLGQKAGAAVEARPGPGKYAVIMDAGSTGTRVHVFRFDKRMELVDVGGDIEVFATVNPGLSSYAGRPQDAANSIMPLLEKANTAVPRSLMKRTPIKLGVRSVVHTKSKFQYNPSWINVLEGSQEGSYLWVALNYLLDKLGGEYAKTVGVIDLGGGSVQMAYAISADAAAAAPVVKDQYVTKEYLKGKYTYNGDKYDAIASPTGAAYDKCKEDVTKALKLSAPCEAKNCTFNGVWNGGGGAGQADLYAASSFYYMASRVGLIDSEATSGKTTPAAYRAAAEKISDMNHMASAGLEPAKEITVVEKVKHGEYFIEAKWPLGEAIEAVSPTKRLHDA</sequence>
<feature type="signal peptide" evidence="6">
    <location>
        <begin position="1"/>
        <end position="23"/>
    </location>
</feature>
<evidence type="ECO:0008006" key="9">
    <source>
        <dbReference type="Google" id="ProtNLM"/>
    </source>
</evidence>
<dbReference type="GO" id="GO:0016020">
    <property type="term" value="C:membrane"/>
    <property type="evidence" value="ECO:0007669"/>
    <property type="project" value="TreeGrafter"/>
</dbReference>
<dbReference type="Gramene" id="AET2Gv20035800.3">
    <property type="protein sequence ID" value="AET2Gv20035800.3"/>
    <property type="gene ID" value="AET2Gv20035800"/>
</dbReference>
<dbReference type="AlphaFoldDB" id="A0A453A943"/>